<evidence type="ECO:0000313" key="2">
    <source>
        <dbReference type="Proteomes" id="UP000005709"/>
    </source>
</evidence>
<evidence type="ECO:0000313" key="1">
    <source>
        <dbReference type="EMBL" id="EEV16864.1"/>
    </source>
</evidence>
<dbReference type="AlphaFoldDB" id="C8PIV9"/>
<organism evidence="1 2">
    <name type="scientific">Campylobacter gracilis RM3268</name>
    <dbReference type="NCBI Taxonomy" id="553220"/>
    <lineage>
        <taxon>Bacteria</taxon>
        <taxon>Pseudomonadati</taxon>
        <taxon>Campylobacterota</taxon>
        <taxon>Epsilonproteobacteria</taxon>
        <taxon>Campylobacterales</taxon>
        <taxon>Campylobacteraceae</taxon>
        <taxon>Campylobacter</taxon>
    </lineage>
</organism>
<comment type="caution">
    <text evidence="1">The sequence shown here is derived from an EMBL/GenBank/DDBJ whole genome shotgun (WGS) entry which is preliminary data.</text>
</comment>
<gene>
    <name evidence="1" type="ORF">CAMGR0001_1158</name>
</gene>
<keyword evidence="2" id="KW-1185">Reference proteome</keyword>
<reference evidence="1 2" key="1">
    <citation type="submission" date="2009-07" db="EMBL/GenBank/DDBJ databases">
        <authorList>
            <person name="Madupu R."/>
            <person name="Sebastian Y."/>
            <person name="Durkin A.S."/>
            <person name="Torralba M."/>
            <person name="Methe B."/>
            <person name="Sutton G.G."/>
            <person name="Strausberg R.L."/>
            <person name="Nelson K.E."/>
        </authorList>
    </citation>
    <scope>NUCLEOTIDE SEQUENCE [LARGE SCALE GENOMIC DNA]</scope>
    <source>
        <strain evidence="1 2">RM3268</strain>
    </source>
</reference>
<sequence length="38" mass="4519">MFFRLCRRAKQCPNAAIKDKILIFHPRALKFHGCMPRC</sequence>
<protein>
    <submittedName>
        <fullName evidence="1">Uncharacterized protein</fullName>
    </submittedName>
</protein>
<proteinExistence type="predicted"/>
<name>C8PIV9_9BACT</name>
<dbReference type="Proteomes" id="UP000005709">
    <property type="component" value="Unassembled WGS sequence"/>
</dbReference>
<dbReference type="EMBL" id="ACYG01000027">
    <property type="protein sequence ID" value="EEV16864.1"/>
    <property type="molecule type" value="Genomic_DNA"/>
</dbReference>
<accession>C8PIV9</accession>